<evidence type="ECO:0000256" key="3">
    <source>
        <dbReference type="ARBA" id="ARBA00022544"/>
    </source>
</evidence>
<keyword evidence="11" id="KW-1185">Reference proteome</keyword>
<keyword evidence="4" id="KW-0732">Signal</keyword>
<feature type="domain" description="Spore germination protein N-terminal" evidence="9">
    <location>
        <begin position="35"/>
        <end position="208"/>
    </location>
</feature>
<dbReference type="GO" id="GO:0016020">
    <property type="term" value="C:membrane"/>
    <property type="evidence" value="ECO:0007669"/>
    <property type="project" value="UniProtKB-SubCell"/>
</dbReference>
<accession>A0A6C0G183</accession>
<evidence type="ECO:0000259" key="8">
    <source>
        <dbReference type="Pfam" id="PF05504"/>
    </source>
</evidence>
<comment type="similarity">
    <text evidence="2">Belongs to the GerABKC lipoprotein family.</text>
</comment>
<dbReference type="AlphaFoldDB" id="A0A6C0G183"/>
<dbReference type="NCBIfam" id="TIGR02887">
    <property type="entry name" value="spore_ger_x_C"/>
    <property type="match status" value="1"/>
</dbReference>
<dbReference type="InterPro" id="IPR038501">
    <property type="entry name" value="Spore_GerAC_C_sf"/>
</dbReference>
<dbReference type="InterPro" id="IPR008844">
    <property type="entry name" value="Spore_GerAC-like"/>
</dbReference>
<dbReference type="EMBL" id="CP048209">
    <property type="protein sequence ID" value="QHT62132.1"/>
    <property type="molecule type" value="Genomic_DNA"/>
</dbReference>
<dbReference type="Gene3D" id="3.30.300.210">
    <property type="entry name" value="Nutrient germinant receptor protein C, domain 3"/>
    <property type="match status" value="1"/>
</dbReference>
<sequence>MEIPRQTKLMTFRAMRRLLLAGLLAAQCLLSGCWDSKELADQAFVTGIGVDYADGLFIVTLQLLDFAAIAKTESITPTTPNTWIGTGRGKSLHAAIASLAFTSQIELSLEQLKVVIVREPAMTKMDEILDALNRVRVSRYTAWIFGTKEPVSKLFVSNAFFERSQLASMIYEPRLLYRQDSLFKPVTMQRFVDSYNESAETTLLPSVSVTTKAWRDRDGNMRMEQLNGLFAFKEKQRPVFFSISEARGLQWVSKHFNRAVMTVNGENGVASITIRSLKPRRIVETRDGKPVLKLDIRVRSSLNEITPDIMRSSIVENAEKQIEAEVQDTYAAGVKKGVDLYNFEEILYRYHLPAWRKLAKAGWKPEEKQLQVNVRIGLKYSGVFELR</sequence>
<evidence type="ECO:0000256" key="5">
    <source>
        <dbReference type="ARBA" id="ARBA00023136"/>
    </source>
</evidence>
<proteinExistence type="inferred from homology"/>
<dbReference type="GO" id="GO:0009847">
    <property type="term" value="P:spore germination"/>
    <property type="evidence" value="ECO:0007669"/>
    <property type="project" value="InterPro"/>
</dbReference>
<name>A0A6C0G183_9BACL</name>
<organism evidence="10 11">
    <name type="scientific">Paenibacillus lycopersici</name>
    <dbReference type="NCBI Taxonomy" id="2704462"/>
    <lineage>
        <taxon>Bacteria</taxon>
        <taxon>Bacillati</taxon>
        <taxon>Bacillota</taxon>
        <taxon>Bacilli</taxon>
        <taxon>Bacillales</taxon>
        <taxon>Paenibacillaceae</taxon>
        <taxon>Paenibacillus</taxon>
    </lineage>
</organism>
<keyword evidence="3" id="KW-0309">Germination</keyword>
<dbReference type="InterPro" id="IPR057336">
    <property type="entry name" value="GerAC_N"/>
</dbReference>
<evidence type="ECO:0000256" key="4">
    <source>
        <dbReference type="ARBA" id="ARBA00022729"/>
    </source>
</evidence>
<feature type="domain" description="Spore germination GerAC-like C-terminal" evidence="8">
    <location>
        <begin position="228"/>
        <end position="376"/>
    </location>
</feature>
<keyword evidence="5" id="KW-0472">Membrane</keyword>
<dbReference type="InterPro" id="IPR046953">
    <property type="entry name" value="Spore_GerAC-like_C"/>
</dbReference>
<dbReference type="Proteomes" id="UP000476064">
    <property type="component" value="Chromosome"/>
</dbReference>
<dbReference type="KEGG" id="plyc:GXP70_20550"/>
<protein>
    <submittedName>
        <fullName evidence="10">Ger(X)C family spore germination protein</fullName>
    </submittedName>
</protein>
<reference evidence="10 11" key="1">
    <citation type="submission" date="2020-01" db="EMBL/GenBank/DDBJ databases">
        <title>Paenibacillus sp. nov., isolated from tomato rhizosphere.</title>
        <authorList>
            <person name="Weon H.-Y."/>
            <person name="Lee S.A."/>
        </authorList>
    </citation>
    <scope>NUCLEOTIDE SEQUENCE [LARGE SCALE GENOMIC DNA]</scope>
    <source>
        <strain evidence="10 11">12200R-189</strain>
    </source>
</reference>
<dbReference type="PANTHER" id="PTHR35789:SF1">
    <property type="entry name" value="SPORE GERMINATION PROTEIN B3"/>
    <property type="match status" value="1"/>
</dbReference>
<dbReference type="PROSITE" id="PS51257">
    <property type="entry name" value="PROKAR_LIPOPROTEIN"/>
    <property type="match status" value="1"/>
</dbReference>
<evidence type="ECO:0000256" key="6">
    <source>
        <dbReference type="ARBA" id="ARBA00023139"/>
    </source>
</evidence>
<keyword evidence="7" id="KW-0449">Lipoprotein</keyword>
<gene>
    <name evidence="10" type="ORF">GXP70_20550</name>
</gene>
<dbReference type="Pfam" id="PF05504">
    <property type="entry name" value="Spore_GerAC"/>
    <property type="match status" value="1"/>
</dbReference>
<comment type="subcellular location">
    <subcellularLocation>
        <location evidence="1">Membrane</location>
        <topology evidence="1">Lipid-anchor</topology>
    </subcellularLocation>
</comment>
<dbReference type="Pfam" id="PF25198">
    <property type="entry name" value="Spore_GerAC_N"/>
    <property type="match status" value="1"/>
</dbReference>
<evidence type="ECO:0000259" key="9">
    <source>
        <dbReference type="Pfam" id="PF25198"/>
    </source>
</evidence>
<evidence type="ECO:0000256" key="1">
    <source>
        <dbReference type="ARBA" id="ARBA00004635"/>
    </source>
</evidence>
<evidence type="ECO:0000313" key="10">
    <source>
        <dbReference type="EMBL" id="QHT62132.1"/>
    </source>
</evidence>
<evidence type="ECO:0000256" key="2">
    <source>
        <dbReference type="ARBA" id="ARBA00007886"/>
    </source>
</evidence>
<evidence type="ECO:0000313" key="11">
    <source>
        <dbReference type="Proteomes" id="UP000476064"/>
    </source>
</evidence>
<keyword evidence="6" id="KW-0564">Palmitate</keyword>
<dbReference type="RefSeq" id="WP_162358566.1">
    <property type="nucleotide sequence ID" value="NZ_CP048209.1"/>
</dbReference>
<evidence type="ECO:0000256" key="7">
    <source>
        <dbReference type="ARBA" id="ARBA00023288"/>
    </source>
</evidence>
<dbReference type="PANTHER" id="PTHR35789">
    <property type="entry name" value="SPORE GERMINATION PROTEIN B3"/>
    <property type="match status" value="1"/>
</dbReference>